<dbReference type="InterPro" id="IPR000792">
    <property type="entry name" value="Tscrpt_reg_LuxR_C"/>
</dbReference>
<evidence type="ECO:0000256" key="3">
    <source>
        <dbReference type="ARBA" id="ARBA00023163"/>
    </source>
</evidence>
<protein>
    <submittedName>
        <fullName evidence="5">Helix-turn-helix transcriptional regulator</fullName>
    </submittedName>
</protein>
<dbReference type="SUPFAM" id="SSF46894">
    <property type="entry name" value="C-terminal effector domain of the bipartite response regulators"/>
    <property type="match status" value="2"/>
</dbReference>
<evidence type="ECO:0000313" key="5">
    <source>
        <dbReference type="EMBL" id="MDX3042585.1"/>
    </source>
</evidence>
<dbReference type="Proteomes" id="UP001282474">
    <property type="component" value="Unassembled WGS sequence"/>
</dbReference>
<keyword evidence="2" id="KW-0238">DNA-binding</keyword>
<reference evidence="5 6" key="1">
    <citation type="journal article" date="2023" name="Microb. Genom.">
        <title>Mesoterricola silvestris gen. nov., sp. nov., Mesoterricola sediminis sp. nov., Geothrix oryzae sp. nov., Geothrix edaphica sp. nov., Geothrix rubra sp. nov., and Geothrix limicola sp. nov., six novel members of Acidobacteriota isolated from soils.</title>
        <authorList>
            <person name="Weisberg A.J."/>
            <person name="Pearce E."/>
            <person name="Kramer C.G."/>
            <person name="Chang J.H."/>
            <person name="Clarke C.R."/>
        </authorList>
    </citation>
    <scope>NUCLEOTIDE SEQUENCE [LARGE SCALE GENOMIC DNA]</scope>
    <source>
        <strain evidence="5 6">NE20-4-1</strain>
    </source>
</reference>
<dbReference type="PROSITE" id="PS50043">
    <property type="entry name" value="HTH_LUXR_2"/>
    <property type="match status" value="2"/>
</dbReference>
<dbReference type="PANTHER" id="PTHR44688">
    <property type="entry name" value="DNA-BINDING TRANSCRIPTIONAL ACTIVATOR DEVR_DOSR"/>
    <property type="match status" value="1"/>
</dbReference>
<keyword evidence="3" id="KW-0804">Transcription</keyword>
<feature type="domain" description="HTH luxR-type" evidence="4">
    <location>
        <begin position="22"/>
        <end position="87"/>
    </location>
</feature>
<sequence length="173" mass="17988">MTAAVQAGPLSPGGGPVSSSWAPGLGAALTAHQVNVLRLMAAGKSWRQIGNELGISLGGVGSVSKQILTKLGAASQSEAVRIGYELGLLEASPLVEMPKQLLEVLALVVEGRTNADIARHLGRSEHTVIDQVKEARRRLGARDRAHAAALSVALHLVHVDVRPFIDTASSNTA</sequence>
<gene>
    <name evidence="5" type="ORF">PV383_36190</name>
</gene>
<keyword evidence="6" id="KW-1185">Reference proteome</keyword>
<dbReference type="RefSeq" id="WP_193382890.1">
    <property type="nucleotide sequence ID" value="NZ_JABXWI010000031.1"/>
</dbReference>
<proteinExistence type="predicted"/>
<dbReference type="PANTHER" id="PTHR44688:SF16">
    <property type="entry name" value="DNA-BINDING TRANSCRIPTIONAL ACTIVATOR DEVR_DOSR"/>
    <property type="match status" value="1"/>
</dbReference>
<dbReference type="SMART" id="SM00421">
    <property type="entry name" value="HTH_LUXR"/>
    <property type="match status" value="2"/>
</dbReference>
<dbReference type="InterPro" id="IPR036388">
    <property type="entry name" value="WH-like_DNA-bd_sf"/>
</dbReference>
<evidence type="ECO:0000256" key="2">
    <source>
        <dbReference type="ARBA" id="ARBA00023125"/>
    </source>
</evidence>
<evidence type="ECO:0000256" key="1">
    <source>
        <dbReference type="ARBA" id="ARBA00023015"/>
    </source>
</evidence>
<dbReference type="CDD" id="cd06170">
    <property type="entry name" value="LuxR_C_like"/>
    <property type="match status" value="1"/>
</dbReference>
<dbReference type="Gene3D" id="1.10.10.10">
    <property type="entry name" value="Winged helix-like DNA-binding domain superfamily/Winged helix DNA-binding domain"/>
    <property type="match status" value="2"/>
</dbReference>
<organism evidence="5 6">
    <name type="scientific">Streptomyces caniscabiei</name>
    <dbReference type="NCBI Taxonomy" id="2746961"/>
    <lineage>
        <taxon>Bacteria</taxon>
        <taxon>Bacillati</taxon>
        <taxon>Actinomycetota</taxon>
        <taxon>Actinomycetes</taxon>
        <taxon>Kitasatosporales</taxon>
        <taxon>Streptomycetaceae</taxon>
        <taxon>Streptomyces</taxon>
    </lineage>
</organism>
<dbReference type="Pfam" id="PF00196">
    <property type="entry name" value="GerE"/>
    <property type="match status" value="2"/>
</dbReference>
<evidence type="ECO:0000259" key="4">
    <source>
        <dbReference type="PROSITE" id="PS50043"/>
    </source>
</evidence>
<dbReference type="EMBL" id="JARAWJ010000039">
    <property type="protein sequence ID" value="MDX3042585.1"/>
    <property type="molecule type" value="Genomic_DNA"/>
</dbReference>
<dbReference type="InterPro" id="IPR016032">
    <property type="entry name" value="Sig_transdc_resp-reg_C-effctor"/>
</dbReference>
<keyword evidence="1" id="KW-0805">Transcription regulation</keyword>
<comment type="caution">
    <text evidence="5">The sequence shown here is derived from an EMBL/GenBank/DDBJ whole genome shotgun (WGS) entry which is preliminary data.</text>
</comment>
<name>A0ABU4MZ16_9ACTN</name>
<feature type="domain" description="HTH luxR-type" evidence="4">
    <location>
        <begin position="90"/>
        <end position="155"/>
    </location>
</feature>
<evidence type="ECO:0000313" key="6">
    <source>
        <dbReference type="Proteomes" id="UP001282474"/>
    </source>
</evidence>
<accession>A0ABU4MZ16</accession>